<dbReference type="SMART" id="SM00254">
    <property type="entry name" value="ShKT"/>
    <property type="match status" value="1"/>
</dbReference>
<dbReference type="GeneID" id="17042071"/>
<evidence type="ECO:0000313" key="7">
    <source>
        <dbReference type="EMBL" id="EIE24376.1"/>
    </source>
</evidence>
<dbReference type="GO" id="GO:0008270">
    <property type="term" value="F:zinc ion binding"/>
    <property type="evidence" value="ECO:0007669"/>
    <property type="project" value="UniProtKB-KW"/>
</dbReference>
<dbReference type="PROSITE" id="PS50158">
    <property type="entry name" value="ZF_CCHC"/>
    <property type="match status" value="1"/>
</dbReference>
<evidence type="ECO:0000256" key="5">
    <source>
        <dbReference type="SAM" id="MobiDB-lite"/>
    </source>
</evidence>
<protein>
    <recommendedName>
        <fullName evidence="6">CCHC-type domain-containing protein</fullName>
    </recommendedName>
</protein>
<evidence type="ECO:0000259" key="6">
    <source>
        <dbReference type="PROSITE" id="PS50158"/>
    </source>
</evidence>
<keyword evidence="8" id="KW-1185">Reference proteome</keyword>
<dbReference type="PANTHER" id="PTHR31437">
    <property type="entry name" value="SREK1IP1 FAMILY MEMBER"/>
    <property type="match status" value="1"/>
</dbReference>
<dbReference type="RefSeq" id="XP_005648920.1">
    <property type="nucleotide sequence ID" value="XM_005648863.1"/>
</dbReference>
<dbReference type="AlphaFoldDB" id="I0Z157"/>
<evidence type="ECO:0000256" key="4">
    <source>
        <dbReference type="PROSITE-ProRule" id="PRU00047"/>
    </source>
</evidence>
<feature type="compositionally biased region" description="Basic and acidic residues" evidence="5">
    <location>
        <begin position="238"/>
        <end position="249"/>
    </location>
</feature>
<feature type="compositionally biased region" description="Basic residues" evidence="5">
    <location>
        <begin position="250"/>
        <end position="289"/>
    </location>
</feature>
<comment type="caution">
    <text evidence="7">The sequence shown here is derived from an EMBL/GenBank/DDBJ whole genome shotgun (WGS) entry which is preliminary data.</text>
</comment>
<evidence type="ECO:0000256" key="1">
    <source>
        <dbReference type="ARBA" id="ARBA00022723"/>
    </source>
</evidence>
<dbReference type="InterPro" id="IPR001878">
    <property type="entry name" value="Znf_CCHC"/>
</dbReference>
<accession>I0Z157</accession>
<organism evidence="7 8">
    <name type="scientific">Coccomyxa subellipsoidea (strain C-169)</name>
    <name type="common">Green microalga</name>
    <dbReference type="NCBI Taxonomy" id="574566"/>
    <lineage>
        <taxon>Eukaryota</taxon>
        <taxon>Viridiplantae</taxon>
        <taxon>Chlorophyta</taxon>
        <taxon>core chlorophytes</taxon>
        <taxon>Trebouxiophyceae</taxon>
        <taxon>Trebouxiophyceae incertae sedis</taxon>
        <taxon>Coccomyxaceae</taxon>
        <taxon>Coccomyxa</taxon>
        <taxon>Coccomyxa subellipsoidea</taxon>
    </lineage>
</organism>
<feature type="compositionally biased region" description="Low complexity" evidence="5">
    <location>
        <begin position="225"/>
        <end position="237"/>
    </location>
</feature>
<keyword evidence="3" id="KW-0862">Zinc</keyword>
<dbReference type="EMBL" id="AGSI01000006">
    <property type="protein sequence ID" value="EIE24376.1"/>
    <property type="molecule type" value="Genomic_DNA"/>
</dbReference>
<keyword evidence="1" id="KW-0479">Metal-binding</keyword>
<dbReference type="OrthoDB" id="31154at2759"/>
<dbReference type="PANTHER" id="PTHR31437:SF1">
    <property type="entry name" value="PROTEIN SREK1IP1"/>
    <property type="match status" value="1"/>
</dbReference>
<dbReference type="Gene3D" id="2.60.120.620">
    <property type="entry name" value="q2cbj1_9rhob like domain"/>
    <property type="match status" value="1"/>
</dbReference>
<dbReference type="SUPFAM" id="SSF57756">
    <property type="entry name" value="Retrovirus zinc finger-like domains"/>
    <property type="match status" value="1"/>
</dbReference>
<name>I0Z157_COCSC</name>
<sequence>MSPEECDHIIRTAKPMVLRYSNGEEYGPHYDSLQDGSPRVATVLLYLNNDTSLVGAKLDIRGSRQWGVILRQGLCCNEAKKRIHTGLFHPEWLEHAGGDTPSRQLQLPEDCEDFDSNCKGWSKSGECLKNAGYMVGDGVVLGQCRLSCKSCGFDSAVNNYESLLSLARSQGAVGGQNRGACKKCGQIGHLTKQCYNNISVTETPEQAQNGASNLAPVLPPVAEGSEQSSDLSLSSYSDSEKSSSSEDEKKKKRKEKASKKRKEKKEKHKKDKKKRKAKKEKIKSKKKRRDSPSSSLD</sequence>
<dbReference type="eggNOG" id="KOG1591">
    <property type="taxonomic scope" value="Eukaryota"/>
</dbReference>
<evidence type="ECO:0000313" key="8">
    <source>
        <dbReference type="Proteomes" id="UP000007264"/>
    </source>
</evidence>
<dbReference type="InterPro" id="IPR003582">
    <property type="entry name" value="ShKT_dom"/>
</dbReference>
<reference evidence="7 8" key="1">
    <citation type="journal article" date="2012" name="Genome Biol.">
        <title>The genome of the polar eukaryotic microalga coccomyxa subellipsoidea reveals traits of cold adaptation.</title>
        <authorList>
            <person name="Blanc G."/>
            <person name="Agarkova I."/>
            <person name="Grimwood J."/>
            <person name="Kuo A."/>
            <person name="Brueggeman A."/>
            <person name="Dunigan D."/>
            <person name="Gurnon J."/>
            <person name="Ladunga I."/>
            <person name="Lindquist E."/>
            <person name="Lucas S."/>
            <person name="Pangilinan J."/>
            <person name="Proschold T."/>
            <person name="Salamov A."/>
            <person name="Schmutz J."/>
            <person name="Weeks D."/>
            <person name="Yamada T."/>
            <person name="Claverie J.M."/>
            <person name="Grigoriev I."/>
            <person name="Van Etten J."/>
            <person name="Lomsadze A."/>
            <person name="Borodovsky M."/>
        </authorList>
    </citation>
    <scope>NUCLEOTIDE SEQUENCE [LARGE SCALE GENOMIC DNA]</scope>
    <source>
        <strain evidence="7 8">C-169</strain>
    </source>
</reference>
<dbReference type="KEGG" id="csl:COCSUDRAFT_83680"/>
<evidence type="ECO:0000256" key="2">
    <source>
        <dbReference type="ARBA" id="ARBA00022771"/>
    </source>
</evidence>
<gene>
    <name evidence="7" type="ORF">COCSUDRAFT_83680</name>
</gene>
<proteinExistence type="predicted"/>
<dbReference type="InterPro" id="IPR036875">
    <property type="entry name" value="Znf_CCHC_sf"/>
</dbReference>
<feature type="region of interest" description="Disordered" evidence="5">
    <location>
        <begin position="206"/>
        <end position="297"/>
    </location>
</feature>
<feature type="domain" description="CCHC-type" evidence="6">
    <location>
        <begin position="181"/>
        <end position="194"/>
    </location>
</feature>
<evidence type="ECO:0000256" key="3">
    <source>
        <dbReference type="ARBA" id="ARBA00022833"/>
    </source>
</evidence>
<dbReference type="GO" id="GO:0003676">
    <property type="term" value="F:nucleic acid binding"/>
    <property type="evidence" value="ECO:0007669"/>
    <property type="project" value="InterPro"/>
</dbReference>
<keyword evidence="2 4" id="KW-0863">Zinc-finger</keyword>
<dbReference type="Proteomes" id="UP000007264">
    <property type="component" value="Unassembled WGS sequence"/>
</dbReference>